<dbReference type="Proteomes" id="UP001230051">
    <property type="component" value="Unassembled WGS sequence"/>
</dbReference>
<dbReference type="PANTHER" id="PTHR15128">
    <property type="entry name" value="TAL1 SCL INTERRUPTING LOCUS"/>
    <property type="match status" value="1"/>
</dbReference>
<feature type="region of interest" description="Disordered" evidence="1">
    <location>
        <begin position="976"/>
        <end position="1025"/>
    </location>
</feature>
<protein>
    <recommendedName>
        <fullName evidence="6">STIL centriolar assembly protein</fullName>
    </recommendedName>
</protein>
<comment type="caution">
    <text evidence="4">The sequence shown here is derived from an EMBL/GenBank/DDBJ whole genome shotgun (WGS) entry which is preliminary data.</text>
</comment>
<dbReference type="InterPro" id="IPR057731">
    <property type="entry name" value="STIL_N"/>
</dbReference>
<feature type="region of interest" description="Disordered" evidence="1">
    <location>
        <begin position="1175"/>
        <end position="1195"/>
    </location>
</feature>
<evidence type="ECO:0000313" key="4">
    <source>
        <dbReference type="EMBL" id="KAK1164189.1"/>
    </source>
</evidence>
<dbReference type="GO" id="GO:0007224">
    <property type="term" value="P:smoothened signaling pathway"/>
    <property type="evidence" value="ECO:0007669"/>
    <property type="project" value="TreeGrafter"/>
</dbReference>
<sequence length="1330" mass="144587">MSVQVNLKNVPPHLMESAYNNTDHQRSSRSSENMLTPISFPKTKIALWDPAPAGDVISLHLSYYRNPRLLVVEKTLRLAHRHARQSNRNVFSCFLLGSMVVDDDEEGVTLTVDRFDPGREMPGSPGKVPTALLPGDFLIPCTVSTQGPASGDTIVHSAEDFLTAFKMLQHCCCSKDTLDPSKLLTMRAQLTCAEHMDNLNFSLHWAAVTIANTLDATPVKPVPIIPTALARNLSSPMNIAQVQGVCKFGFLTMDQTRKLLLVLESDPKAYTLPLVGIWLSGITHIHSPQVWACCLRYLFSSSLQDRVLSEGGGFLIVLYSLTHKEPEFYECRLCTGQQELGFQLLTSTESLNLFKNVNPSDRQPIQFELSAESQNQETDFFKEVSARLSFTSSRVNSPPNKLSVSDHDSGVEDEDFSPRPSPSPHPASQQLRRIHPSVPELSIVFDSSFIDSNKAAQCPEGFGIRPSPVSAPQQHMRSTGSIQKLHREARQPSIGSSAGSSPARSALTPADQPMKVCKGRASPAQHQPVNWKGGPPLRKSSGSSASSASSASSSSSSSSSTPQNGLSPNTSIHQPKGHLPSASKRGISPSGRLGAPGTQRPPSPGNPPARRGLPHSAQTPTRMSNFHMPFSAPHGPNQHPASFCSCCQHRGRVPYYPVNSWQGVPNFASSGSPVYCLSDAPAHDCSFPPFHQGMGCQSNGHCSPICQTNSPAGQASHGGTGSSAHDNSVLLMHGAQKTSPSKGQFCLSQAACVPQPTSQPPAENGLMGLPPDAYKVLVEQDKKLKVLQAQIQKLLEAQSNPPCSHTSPPQSGRQVESVAMETQTALGVQVKKSVSIAVSTGASLFWSPTAGQEESQDEEMGISLATEEDTTHDSIASSLKAVDIHSFAESTQVIAEESVVASDTVSSSPHFWNERGLQVTFQSPELGESVSMCIQSSPVEGAKKQENEKVNYQPNSELHNEQKFYQDLLGQVNSRLQASSSGDEEEPGQRQAMHSRTGALDSSPVSQRSSRKKQSAPSKSDKDKVRNATLKQLEHLGVKVDLDCSVKGNKTKAKVECASTLACIYPQAVLPRLNYVSFGNMATSGFGPSGVDLSLEANAIALKYLNDSQLSQLSVSRGGRQTGQEESQSLSIILQHNTNTTTEKSMVGMSLMSPNNMSFATRKYMKRYGLIECEDSSEEEEEGASESQIETTVVSVSDSYRKDYVEKGAERPQELRQQQPHRNSGARVCNDWEGSILKNLTNEMPSQQQQQQQQLSDQDSQQMLRDLKPKMKLLAGVTHIPQDPDKENGMQFFPDKLLNDSPVTQKQMENQGSVGNFLDVNRLRQLPKLF</sequence>
<dbReference type="Pfam" id="PF26399">
    <property type="entry name" value="PRM_STIL"/>
    <property type="match status" value="1"/>
</dbReference>
<dbReference type="Pfam" id="PF15253">
    <property type="entry name" value="STIL_N"/>
    <property type="match status" value="1"/>
</dbReference>
<feature type="compositionally biased region" description="Polar residues" evidence="1">
    <location>
        <begin position="392"/>
        <end position="403"/>
    </location>
</feature>
<keyword evidence="5" id="KW-1185">Reference proteome</keyword>
<feature type="compositionally biased region" description="Polar residues" evidence="1">
    <location>
        <begin position="470"/>
        <end position="482"/>
    </location>
</feature>
<dbReference type="GO" id="GO:0007052">
    <property type="term" value="P:mitotic spindle organization"/>
    <property type="evidence" value="ECO:0007669"/>
    <property type="project" value="TreeGrafter"/>
</dbReference>
<feature type="region of interest" description="Disordered" evidence="1">
    <location>
        <begin position="1207"/>
        <end position="1228"/>
    </location>
</feature>
<accession>A0AAD8D5V6</accession>
<dbReference type="EMBL" id="JAGXEW010000014">
    <property type="protein sequence ID" value="KAK1164189.1"/>
    <property type="molecule type" value="Genomic_DNA"/>
</dbReference>
<dbReference type="InterPro" id="IPR058559">
    <property type="entry name" value="PRM_STIL"/>
</dbReference>
<evidence type="ECO:0000313" key="5">
    <source>
        <dbReference type="Proteomes" id="UP001230051"/>
    </source>
</evidence>
<dbReference type="GO" id="GO:0005815">
    <property type="term" value="C:microtubule organizing center"/>
    <property type="evidence" value="ECO:0007669"/>
    <property type="project" value="TreeGrafter"/>
</dbReference>
<feature type="compositionally biased region" description="Acidic residues" evidence="1">
    <location>
        <begin position="1175"/>
        <end position="1184"/>
    </location>
</feature>
<feature type="compositionally biased region" description="Polar residues" evidence="1">
    <location>
        <begin position="561"/>
        <end position="573"/>
    </location>
</feature>
<dbReference type="InterPro" id="IPR026123">
    <property type="entry name" value="STIL"/>
</dbReference>
<dbReference type="InterPro" id="IPR057655">
    <property type="entry name" value="STIL_CC"/>
</dbReference>
<evidence type="ECO:0008006" key="6">
    <source>
        <dbReference type="Google" id="ProtNLM"/>
    </source>
</evidence>
<evidence type="ECO:0000259" key="3">
    <source>
        <dbReference type="Pfam" id="PF25775"/>
    </source>
</evidence>
<dbReference type="Pfam" id="PF25775">
    <property type="entry name" value="CC_STIL"/>
    <property type="match status" value="1"/>
</dbReference>
<feature type="compositionally biased region" description="Low complexity" evidence="1">
    <location>
        <begin position="540"/>
        <end position="560"/>
    </location>
</feature>
<feature type="region of interest" description="Disordered" evidence="1">
    <location>
        <begin position="459"/>
        <end position="634"/>
    </location>
</feature>
<name>A0AAD8D5V6_ACIOX</name>
<proteinExistence type="predicted"/>
<feature type="compositionally biased region" description="Low complexity" evidence="1">
    <location>
        <begin position="492"/>
        <end position="506"/>
    </location>
</feature>
<reference evidence="4" key="1">
    <citation type="submission" date="2022-02" db="EMBL/GenBank/DDBJ databases">
        <title>Atlantic sturgeon de novo genome assembly.</title>
        <authorList>
            <person name="Stock M."/>
            <person name="Klopp C."/>
            <person name="Guiguen Y."/>
            <person name="Cabau C."/>
            <person name="Parinello H."/>
            <person name="Santidrian Yebra-Pimentel E."/>
            <person name="Kuhl H."/>
            <person name="Dirks R.P."/>
            <person name="Guessner J."/>
            <person name="Wuertz S."/>
            <person name="Du K."/>
            <person name="Schartl M."/>
        </authorList>
    </citation>
    <scope>NUCLEOTIDE SEQUENCE</scope>
    <source>
        <strain evidence="4">STURGEONOMICS-FGT-2020</strain>
        <tissue evidence="4">Whole blood</tissue>
    </source>
</reference>
<feature type="region of interest" description="Disordered" evidence="1">
    <location>
        <begin position="392"/>
        <end position="432"/>
    </location>
</feature>
<dbReference type="PANTHER" id="PTHR15128:SF0">
    <property type="entry name" value="SCL-INTERRUPTING LOCUS PROTEIN"/>
    <property type="match status" value="1"/>
</dbReference>
<organism evidence="4 5">
    <name type="scientific">Acipenser oxyrinchus oxyrinchus</name>
    <dbReference type="NCBI Taxonomy" id="40147"/>
    <lineage>
        <taxon>Eukaryota</taxon>
        <taxon>Metazoa</taxon>
        <taxon>Chordata</taxon>
        <taxon>Craniata</taxon>
        <taxon>Vertebrata</taxon>
        <taxon>Euteleostomi</taxon>
        <taxon>Actinopterygii</taxon>
        <taxon>Chondrostei</taxon>
        <taxon>Acipenseriformes</taxon>
        <taxon>Acipenseridae</taxon>
        <taxon>Acipenser</taxon>
    </lineage>
</organism>
<evidence type="ECO:0000256" key="1">
    <source>
        <dbReference type="SAM" id="MobiDB-lite"/>
    </source>
</evidence>
<dbReference type="GO" id="GO:0071539">
    <property type="term" value="P:protein localization to centrosome"/>
    <property type="evidence" value="ECO:0007669"/>
    <property type="project" value="TreeGrafter"/>
</dbReference>
<gene>
    <name evidence="4" type="ORF">AOXY_G16211</name>
</gene>
<evidence type="ECO:0000259" key="2">
    <source>
        <dbReference type="Pfam" id="PF15253"/>
    </source>
</evidence>
<feature type="domain" description="STIL coiled coil region" evidence="3">
    <location>
        <begin position="771"/>
        <end position="799"/>
    </location>
</feature>
<dbReference type="GO" id="GO:0031023">
    <property type="term" value="P:microtubule organizing center organization"/>
    <property type="evidence" value="ECO:0007669"/>
    <property type="project" value="TreeGrafter"/>
</dbReference>
<feature type="domain" description="STIL N-terminal" evidence="2">
    <location>
        <begin position="47"/>
        <end position="388"/>
    </location>
</feature>